<keyword evidence="1" id="KW-0472">Membrane</keyword>
<keyword evidence="4" id="KW-1185">Reference proteome</keyword>
<evidence type="ECO:0000313" key="3">
    <source>
        <dbReference type="EMBL" id="SIO09402.1"/>
    </source>
</evidence>
<organism evidence="3 4">
    <name type="scientific">Carnobacterium alterfunditum</name>
    <dbReference type="NCBI Taxonomy" id="28230"/>
    <lineage>
        <taxon>Bacteria</taxon>
        <taxon>Bacillati</taxon>
        <taxon>Bacillota</taxon>
        <taxon>Bacilli</taxon>
        <taxon>Lactobacillales</taxon>
        <taxon>Carnobacteriaceae</taxon>
        <taxon>Carnobacterium</taxon>
    </lineage>
</organism>
<reference evidence="4" key="1">
    <citation type="submission" date="2016-11" db="EMBL/GenBank/DDBJ databases">
        <authorList>
            <person name="Varghese N."/>
            <person name="Submissions S."/>
        </authorList>
    </citation>
    <scope>NUCLEOTIDE SEQUENCE [LARGE SCALE GENOMIC DNA]</scope>
    <source>
        <strain evidence="4">313</strain>
    </source>
</reference>
<dbReference type="InterPro" id="IPR004509">
    <property type="entry name" value="Competence_ComEA_HhH"/>
</dbReference>
<evidence type="ECO:0000313" key="4">
    <source>
        <dbReference type="Proteomes" id="UP000184758"/>
    </source>
</evidence>
<dbReference type="EMBL" id="FSRN01000001">
    <property type="protein sequence ID" value="SIO09402.1"/>
    <property type="molecule type" value="Genomic_DNA"/>
</dbReference>
<dbReference type="InterPro" id="IPR051675">
    <property type="entry name" value="Endo/Exo/Phosphatase_dom_1"/>
</dbReference>
<dbReference type="InterPro" id="IPR019554">
    <property type="entry name" value="Soluble_ligand-bd"/>
</dbReference>
<dbReference type="GO" id="GO:0015627">
    <property type="term" value="C:type II protein secretion system complex"/>
    <property type="evidence" value="ECO:0007669"/>
    <property type="project" value="TreeGrafter"/>
</dbReference>
<dbReference type="PANTHER" id="PTHR21180:SF32">
    <property type="entry name" value="ENDONUCLEASE_EXONUCLEASE_PHOSPHATASE FAMILY DOMAIN-CONTAINING PROTEIN 1"/>
    <property type="match status" value="1"/>
</dbReference>
<dbReference type="InterPro" id="IPR010994">
    <property type="entry name" value="RuvA_2-like"/>
</dbReference>
<dbReference type="eggNOG" id="COG1555">
    <property type="taxonomic scope" value="Bacteria"/>
</dbReference>
<dbReference type="STRING" id="28230.SAMN05878443_1345"/>
<feature type="transmembrane region" description="Helical" evidence="1">
    <location>
        <begin position="14"/>
        <end position="36"/>
    </location>
</feature>
<dbReference type="Proteomes" id="UP000184758">
    <property type="component" value="Unassembled WGS sequence"/>
</dbReference>
<dbReference type="SMART" id="SM00278">
    <property type="entry name" value="HhH1"/>
    <property type="match status" value="2"/>
</dbReference>
<evidence type="ECO:0000259" key="2">
    <source>
        <dbReference type="SMART" id="SM00278"/>
    </source>
</evidence>
<feature type="domain" description="Helix-hairpin-helix DNA-binding motif class 1" evidence="2">
    <location>
        <begin position="181"/>
        <end position="200"/>
    </location>
</feature>
<dbReference type="Gene3D" id="1.10.150.280">
    <property type="entry name" value="AF1531-like domain"/>
    <property type="match status" value="1"/>
</dbReference>
<dbReference type="GO" id="GO:0006281">
    <property type="term" value="P:DNA repair"/>
    <property type="evidence" value="ECO:0007669"/>
    <property type="project" value="InterPro"/>
</dbReference>
<dbReference type="Pfam" id="PF12836">
    <property type="entry name" value="HHH_3"/>
    <property type="match status" value="1"/>
</dbReference>
<dbReference type="SUPFAM" id="SSF47781">
    <property type="entry name" value="RuvA domain 2-like"/>
    <property type="match status" value="1"/>
</dbReference>
<keyword evidence="1" id="KW-0812">Transmembrane</keyword>
<gene>
    <name evidence="3" type="ORF">SAMN05878443_1345</name>
</gene>
<keyword evidence="1" id="KW-1133">Transmembrane helix</keyword>
<dbReference type="NCBIfam" id="TIGR00426">
    <property type="entry name" value="competence protein ComEA helix-hairpin-helix repeat region"/>
    <property type="match status" value="1"/>
</dbReference>
<dbReference type="Gene3D" id="3.10.560.10">
    <property type="entry name" value="Outer membrane lipoprotein wza domain like"/>
    <property type="match status" value="1"/>
</dbReference>
<dbReference type="GO" id="GO:0015628">
    <property type="term" value="P:protein secretion by the type II secretion system"/>
    <property type="evidence" value="ECO:0007669"/>
    <property type="project" value="TreeGrafter"/>
</dbReference>
<proteinExistence type="predicted"/>
<sequence length="236" mass="25842">MLKTGKEWLIKQRLFIEIGMLGCLILSIVGISFLFFKDANSVKEPSTMMSYLESENQSQSSIELNQIDQSSTSQTEKIYVDVKGAVYLPGVYEVTNDMRLIDAVNLAGGFSDKADQKPVNLSLKLTDQMVIFIPEIGEVGAEETVQETSAPSLEANIVTVTENTEEMTNSAKVNINLADAIQLQQLSGIGEKKAEQIVSYRQENGSFQTIEDLKNVSGIGEKTFEALKASVTVGND</sequence>
<dbReference type="InterPro" id="IPR003583">
    <property type="entry name" value="Hlx-hairpin-Hlx_DNA-bd_motif"/>
</dbReference>
<dbReference type="GO" id="GO:0003677">
    <property type="term" value="F:DNA binding"/>
    <property type="evidence" value="ECO:0007669"/>
    <property type="project" value="InterPro"/>
</dbReference>
<dbReference type="OrthoDB" id="9790239at2"/>
<dbReference type="PANTHER" id="PTHR21180">
    <property type="entry name" value="ENDONUCLEASE/EXONUCLEASE/PHOSPHATASE FAMILY DOMAIN-CONTAINING PROTEIN 1"/>
    <property type="match status" value="1"/>
</dbReference>
<dbReference type="Pfam" id="PF10531">
    <property type="entry name" value="SLBB"/>
    <property type="match status" value="1"/>
</dbReference>
<dbReference type="RefSeq" id="WP_034548420.1">
    <property type="nucleotide sequence ID" value="NZ_FSRN01000001.1"/>
</dbReference>
<evidence type="ECO:0000256" key="1">
    <source>
        <dbReference type="SAM" id="Phobius"/>
    </source>
</evidence>
<accession>A0A1N6GPN8</accession>
<protein>
    <submittedName>
        <fullName evidence="3">Competence protein ComEA</fullName>
    </submittedName>
</protein>
<name>A0A1N6GPN8_9LACT</name>
<feature type="domain" description="Helix-hairpin-helix DNA-binding motif class 1" evidence="2">
    <location>
        <begin position="211"/>
        <end position="230"/>
    </location>
</feature>
<dbReference type="AlphaFoldDB" id="A0A1N6GPN8"/>